<evidence type="ECO:0000256" key="8">
    <source>
        <dbReference type="ARBA" id="ARBA00023012"/>
    </source>
</evidence>
<evidence type="ECO:0000256" key="1">
    <source>
        <dbReference type="ARBA" id="ARBA00000085"/>
    </source>
</evidence>
<dbReference type="Proteomes" id="UP000034196">
    <property type="component" value="Unassembled WGS sequence"/>
</dbReference>
<dbReference type="InterPro" id="IPR003594">
    <property type="entry name" value="HATPase_dom"/>
</dbReference>
<dbReference type="STRING" id="1428628.WN71_013720"/>
<evidence type="ECO:0000313" key="12">
    <source>
        <dbReference type="EMBL" id="OIJ67320.1"/>
    </source>
</evidence>
<keyword evidence="7" id="KW-0067">ATP-binding</keyword>
<dbReference type="EMBL" id="LAVA02000028">
    <property type="protein sequence ID" value="OIJ67320.1"/>
    <property type="molecule type" value="Genomic_DNA"/>
</dbReference>
<dbReference type="InterPro" id="IPR055558">
    <property type="entry name" value="DUF7134"/>
</dbReference>
<reference evidence="12" key="1">
    <citation type="submission" date="2016-10" db="EMBL/GenBank/DDBJ databases">
        <title>Genome sequence of Streptomyces mangrovisoli MUSC 149.</title>
        <authorList>
            <person name="Lee L.-H."/>
            <person name="Ser H.-L."/>
        </authorList>
    </citation>
    <scope>NUCLEOTIDE SEQUENCE [LARGE SCALE GENOMIC DNA]</scope>
    <source>
        <strain evidence="12">MUSC 149</strain>
    </source>
</reference>
<keyword evidence="5" id="KW-0547">Nucleotide-binding</keyword>
<accession>A0A1J4NYC3</accession>
<dbReference type="Gene3D" id="1.20.5.1930">
    <property type="match status" value="1"/>
</dbReference>
<dbReference type="AlphaFoldDB" id="A0A1J4NYC3"/>
<dbReference type="Gene3D" id="3.30.565.10">
    <property type="entry name" value="Histidine kinase-like ATPase, C-terminal domain"/>
    <property type="match status" value="1"/>
</dbReference>
<evidence type="ECO:0000256" key="7">
    <source>
        <dbReference type="ARBA" id="ARBA00022840"/>
    </source>
</evidence>
<name>A0A1J4NYC3_9ACTN</name>
<keyword evidence="13" id="KW-1185">Reference proteome</keyword>
<keyword evidence="4" id="KW-0808">Transferase</keyword>
<dbReference type="EC" id="2.7.13.3" evidence="2"/>
<dbReference type="Pfam" id="PF23539">
    <property type="entry name" value="DUF7134"/>
    <property type="match status" value="1"/>
</dbReference>
<sequence length="393" mass="41897">MENRRRGWVDAHPRIRDAAPPLLITVAAVPASAMADGRWTQPSLANVAWVALACLPLLWRYRRPVQVVAAVVAVQITQVTVGGNSVMVAVPAIVALYTVGLLRRPRTAWISGTVAAMTLAASGTVLARPAAISGDMLVWFDVLMLATGAGVAVRSRRERLASIEARAVHAEETREAEALRRVAEERVRIARELHDVVAHHITLVNAQAGVAQHLVRTDAEKAYRALGAIKDTSRAALEELRATVGLLRRSDDDTPLSLVPAPGLGDLDTLVDGFRKAGQNIRLDRTGELRQLSPSTDLAAYRIIQEALTNTHKHAGAAHAHVTLAYGEQTLQITVADDGRGTAKQGSGTGHGLIGMRERATAFGGTLTAGPAPHGGYRVHAELPLPQPPKDTA</sequence>
<evidence type="ECO:0000256" key="3">
    <source>
        <dbReference type="ARBA" id="ARBA00022553"/>
    </source>
</evidence>
<evidence type="ECO:0000256" key="10">
    <source>
        <dbReference type="SAM" id="Phobius"/>
    </source>
</evidence>
<keyword evidence="10" id="KW-0472">Membrane</keyword>
<organism evidence="12 13">
    <name type="scientific">Streptomyces mangrovisoli</name>
    <dbReference type="NCBI Taxonomy" id="1428628"/>
    <lineage>
        <taxon>Bacteria</taxon>
        <taxon>Bacillati</taxon>
        <taxon>Actinomycetota</taxon>
        <taxon>Actinomycetes</taxon>
        <taxon>Kitasatosporales</taxon>
        <taxon>Streptomycetaceae</taxon>
        <taxon>Streptomyces</taxon>
    </lineage>
</organism>
<keyword evidence="10" id="KW-1133">Transmembrane helix</keyword>
<keyword evidence="3" id="KW-0597">Phosphoprotein</keyword>
<dbReference type="Pfam" id="PF02518">
    <property type="entry name" value="HATPase_c"/>
    <property type="match status" value="1"/>
</dbReference>
<dbReference type="PANTHER" id="PTHR24421">
    <property type="entry name" value="NITRATE/NITRITE SENSOR PROTEIN NARX-RELATED"/>
    <property type="match status" value="1"/>
</dbReference>
<protein>
    <recommendedName>
        <fullName evidence="2">histidine kinase</fullName>
        <ecNumber evidence="2">2.7.13.3</ecNumber>
    </recommendedName>
</protein>
<gene>
    <name evidence="12" type="ORF">WN71_013720</name>
</gene>
<dbReference type="SMART" id="SM00387">
    <property type="entry name" value="HATPase_c"/>
    <property type="match status" value="1"/>
</dbReference>
<evidence type="ECO:0000256" key="5">
    <source>
        <dbReference type="ARBA" id="ARBA00022741"/>
    </source>
</evidence>
<dbReference type="CDD" id="cd16917">
    <property type="entry name" value="HATPase_UhpB-NarQ-NarX-like"/>
    <property type="match status" value="1"/>
</dbReference>
<feature type="transmembrane region" description="Helical" evidence="10">
    <location>
        <begin position="44"/>
        <end position="61"/>
    </location>
</feature>
<feature type="transmembrane region" description="Helical" evidence="10">
    <location>
        <begin position="109"/>
        <end position="130"/>
    </location>
</feature>
<keyword evidence="8" id="KW-0902">Two-component regulatory system</keyword>
<dbReference type="InterPro" id="IPR011712">
    <property type="entry name" value="Sig_transdc_His_kin_sub3_dim/P"/>
</dbReference>
<keyword evidence="6" id="KW-0418">Kinase</keyword>
<keyword evidence="10" id="KW-0812">Transmembrane</keyword>
<dbReference type="RefSeq" id="WP_046589280.1">
    <property type="nucleotide sequence ID" value="NZ_LAVA02000028.1"/>
</dbReference>
<evidence type="ECO:0000256" key="9">
    <source>
        <dbReference type="SAM" id="MobiDB-lite"/>
    </source>
</evidence>
<dbReference type="Pfam" id="PF07730">
    <property type="entry name" value="HisKA_3"/>
    <property type="match status" value="1"/>
</dbReference>
<feature type="transmembrane region" description="Helical" evidence="10">
    <location>
        <begin position="136"/>
        <end position="153"/>
    </location>
</feature>
<evidence type="ECO:0000313" key="13">
    <source>
        <dbReference type="Proteomes" id="UP000034196"/>
    </source>
</evidence>
<dbReference type="InterPro" id="IPR050482">
    <property type="entry name" value="Sensor_HK_TwoCompSys"/>
</dbReference>
<dbReference type="GO" id="GO:0016020">
    <property type="term" value="C:membrane"/>
    <property type="evidence" value="ECO:0007669"/>
    <property type="project" value="InterPro"/>
</dbReference>
<comment type="catalytic activity">
    <reaction evidence="1">
        <text>ATP + protein L-histidine = ADP + protein N-phospho-L-histidine.</text>
        <dbReference type="EC" id="2.7.13.3"/>
    </reaction>
</comment>
<proteinExistence type="predicted"/>
<dbReference type="InterPro" id="IPR036890">
    <property type="entry name" value="HATPase_C_sf"/>
</dbReference>
<feature type="transmembrane region" description="Helical" evidence="10">
    <location>
        <begin position="81"/>
        <end position="102"/>
    </location>
</feature>
<dbReference type="OrthoDB" id="227596at2"/>
<evidence type="ECO:0000256" key="2">
    <source>
        <dbReference type="ARBA" id="ARBA00012438"/>
    </source>
</evidence>
<feature type="domain" description="Histidine kinase/HSP90-like ATPase" evidence="11">
    <location>
        <begin position="295"/>
        <end position="387"/>
    </location>
</feature>
<dbReference type="GO" id="GO:0005524">
    <property type="term" value="F:ATP binding"/>
    <property type="evidence" value="ECO:0007669"/>
    <property type="project" value="UniProtKB-KW"/>
</dbReference>
<evidence type="ECO:0000256" key="4">
    <source>
        <dbReference type="ARBA" id="ARBA00022679"/>
    </source>
</evidence>
<dbReference type="GO" id="GO:0046983">
    <property type="term" value="F:protein dimerization activity"/>
    <property type="evidence" value="ECO:0007669"/>
    <property type="project" value="InterPro"/>
</dbReference>
<comment type="caution">
    <text evidence="12">The sequence shown here is derived from an EMBL/GenBank/DDBJ whole genome shotgun (WGS) entry which is preliminary data.</text>
</comment>
<dbReference type="PANTHER" id="PTHR24421:SF10">
    <property type="entry name" value="NITRATE_NITRITE SENSOR PROTEIN NARQ"/>
    <property type="match status" value="1"/>
</dbReference>
<evidence type="ECO:0000259" key="11">
    <source>
        <dbReference type="SMART" id="SM00387"/>
    </source>
</evidence>
<evidence type="ECO:0000256" key="6">
    <source>
        <dbReference type="ARBA" id="ARBA00022777"/>
    </source>
</evidence>
<dbReference type="GO" id="GO:0000155">
    <property type="term" value="F:phosphorelay sensor kinase activity"/>
    <property type="evidence" value="ECO:0007669"/>
    <property type="project" value="InterPro"/>
</dbReference>
<dbReference type="SUPFAM" id="SSF55874">
    <property type="entry name" value="ATPase domain of HSP90 chaperone/DNA topoisomerase II/histidine kinase"/>
    <property type="match status" value="1"/>
</dbReference>
<feature type="region of interest" description="Disordered" evidence="9">
    <location>
        <begin position="364"/>
        <end position="393"/>
    </location>
</feature>